<gene>
    <name evidence="1" type="ORF">TRIVIDRAFT_231263</name>
</gene>
<sequence length="158" mass="18063">MPSPTFQLWEFTLLNSCDMHYLVLLQLTNNDTSLANLKRNLYNAISSDEIIIHPRVYTQQDVINIQTSAIDLLRRFESTNDCVDLIVASGTLDVKIAEHESRSEEEEWFESVFESCKFPKWENLGGRVVSLFEEEYRPEELEGLVGSVGGEDVDGERS</sequence>
<dbReference type="OrthoDB" id="4898765at2759"/>
<proteinExistence type="predicted"/>
<keyword evidence="2" id="KW-1185">Reference proteome</keyword>
<dbReference type="InParanoid" id="G9N042"/>
<dbReference type="VEuPathDB" id="FungiDB:TRIVIDRAFT_231263"/>
<name>G9N042_HYPVG</name>
<dbReference type="AlphaFoldDB" id="G9N042"/>
<dbReference type="GeneID" id="25792385"/>
<organism evidence="1 2">
    <name type="scientific">Hypocrea virens (strain Gv29-8 / FGSC 10586)</name>
    <name type="common">Gliocladium virens</name>
    <name type="synonym">Trichoderma virens</name>
    <dbReference type="NCBI Taxonomy" id="413071"/>
    <lineage>
        <taxon>Eukaryota</taxon>
        <taxon>Fungi</taxon>
        <taxon>Dikarya</taxon>
        <taxon>Ascomycota</taxon>
        <taxon>Pezizomycotina</taxon>
        <taxon>Sordariomycetes</taxon>
        <taxon>Hypocreomycetidae</taxon>
        <taxon>Hypocreales</taxon>
        <taxon>Hypocreaceae</taxon>
        <taxon>Trichoderma</taxon>
    </lineage>
</organism>
<protein>
    <submittedName>
        <fullName evidence="1">Uncharacterized protein</fullName>
    </submittedName>
</protein>
<dbReference type="EMBL" id="ABDF02000082">
    <property type="protein sequence ID" value="EHK19724.1"/>
    <property type="molecule type" value="Genomic_DNA"/>
</dbReference>
<comment type="caution">
    <text evidence="1">The sequence shown here is derived from an EMBL/GenBank/DDBJ whole genome shotgun (WGS) entry which is preliminary data.</text>
</comment>
<evidence type="ECO:0000313" key="1">
    <source>
        <dbReference type="EMBL" id="EHK19724.1"/>
    </source>
</evidence>
<dbReference type="Proteomes" id="UP000007115">
    <property type="component" value="Unassembled WGS sequence"/>
</dbReference>
<dbReference type="OMA" id="TFQLWEF"/>
<dbReference type="RefSeq" id="XP_013953924.1">
    <property type="nucleotide sequence ID" value="XM_014098449.1"/>
</dbReference>
<reference evidence="1 2" key="1">
    <citation type="journal article" date="2011" name="Genome Biol.">
        <title>Comparative genome sequence analysis underscores mycoparasitism as the ancestral life style of Trichoderma.</title>
        <authorList>
            <person name="Kubicek C.P."/>
            <person name="Herrera-Estrella A."/>
            <person name="Seidl-Seiboth V."/>
            <person name="Martinez D.A."/>
            <person name="Druzhinina I.S."/>
            <person name="Thon M."/>
            <person name="Zeilinger S."/>
            <person name="Casas-Flores S."/>
            <person name="Horwitz B.A."/>
            <person name="Mukherjee P.K."/>
            <person name="Mukherjee M."/>
            <person name="Kredics L."/>
            <person name="Alcaraz L.D."/>
            <person name="Aerts A."/>
            <person name="Antal Z."/>
            <person name="Atanasova L."/>
            <person name="Cervantes-Badillo M.G."/>
            <person name="Challacombe J."/>
            <person name="Chertkov O."/>
            <person name="McCluskey K."/>
            <person name="Coulpier F."/>
            <person name="Deshpande N."/>
            <person name="von Doehren H."/>
            <person name="Ebbole D.J."/>
            <person name="Esquivel-Naranjo E.U."/>
            <person name="Fekete E."/>
            <person name="Flipphi M."/>
            <person name="Glaser F."/>
            <person name="Gomez-Rodriguez E.Y."/>
            <person name="Gruber S."/>
            <person name="Han C."/>
            <person name="Henrissat B."/>
            <person name="Hermosa R."/>
            <person name="Hernandez-Onate M."/>
            <person name="Karaffa L."/>
            <person name="Kosti I."/>
            <person name="Le Crom S."/>
            <person name="Lindquist E."/>
            <person name="Lucas S."/>
            <person name="Luebeck M."/>
            <person name="Luebeck P.S."/>
            <person name="Margeot A."/>
            <person name="Metz B."/>
            <person name="Misra M."/>
            <person name="Nevalainen H."/>
            <person name="Omann M."/>
            <person name="Packer N."/>
            <person name="Perrone G."/>
            <person name="Uresti-Rivera E.E."/>
            <person name="Salamov A."/>
            <person name="Schmoll M."/>
            <person name="Seiboth B."/>
            <person name="Shapiro H."/>
            <person name="Sukno S."/>
            <person name="Tamayo-Ramos J.A."/>
            <person name="Tisch D."/>
            <person name="Wiest A."/>
            <person name="Wilkinson H.H."/>
            <person name="Zhang M."/>
            <person name="Coutinho P.M."/>
            <person name="Kenerley C.M."/>
            <person name="Monte E."/>
            <person name="Baker S.E."/>
            <person name="Grigoriev I.V."/>
        </authorList>
    </citation>
    <scope>NUCLEOTIDE SEQUENCE [LARGE SCALE GENOMIC DNA]</scope>
    <source>
        <strain evidence="2">Gv29-8 / FGSC 10586</strain>
    </source>
</reference>
<evidence type="ECO:0000313" key="2">
    <source>
        <dbReference type="Proteomes" id="UP000007115"/>
    </source>
</evidence>
<dbReference type="HOGENOM" id="CLU_1669616_0_0_1"/>
<accession>G9N042</accession>